<feature type="domain" description="Major facilitator superfamily (MFS) profile" evidence="8">
    <location>
        <begin position="7"/>
        <end position="438"/>
    </location>
</feature>
<feature type="transmembrane region" description="Helical" evidence="7">
    <location>
        <begin position="221"/>
        <end position="240"/>
    </location>
</feature>
<dbReference type="Proteomes" id="UP000295560">
    <property type="component" value="Unassembled WGS sequence"/>
</dbReference>
<evidence type="ECO:0000256" key="5">
    <source>
        <dbReference type="ARBA" id="ARBA00022989"/>
    </source>
</evidence>
<organism evidence="9 10">
    <name type="scientific">Pseudonocardia endophytica</name>
    <dbReference type="NCBI Taxonomy" id="401976"/>
    <lineage>
        <taxon>Bacteria</taxon>
        <taxon>Bacillati</taxon>
        <taxon>Actinomycetota</taxon>
        <taxon>Actinomycetes</taxon>
        <taxon>Pseudonocardiales</taxon>
        <taxon>Pseudonocardiaceae</taxon>
        <taxon>Pseudonocardia</taxon>
    </lineage>
</organism>
<evidence type="ECO:0000256" key="7">
    <source>
        <dbReference type="SAM" id="Phobius"/>
    </source>
</evidence>
<dbReference type="PANTHER" id="PTHR42718:SF46">
    <property type="entry name" value="BLR6921 PROTEIN"/>
    <property type="match status" value="1"/>
</dbReference>
<keyword evidence="6 7" id="KW-0472">Membrane</keyword>
<dbReference type="EMBL" id="SMFZ01000002">
    <property type="protein sequence ID" value="TCK22497.1"/>
    <property type="molecule type" value="Genomic_DNA"/>
</dbReference>
<reference evidence="9 10" key="1">
    <citation type="submission" date="2019-03" db="EMBL/GenBank/DDBJ databases">
        <title>Sequencing the genomes of 1000 actinobacteria strains.</title>
        <authorList>
            <person name="Klenk H.-P."/>
        </authorList>
    </citation>
    <scope>NUCLEOTIDE SEQUENCE [LARGE SCALE GENOMIC DNA]</scope>
    <source>
        <strain evidence="9 10">DSM 44969</strain>
    </source>
</reference>
<dbReference type="InterPro" id="IPR036259">
    <property type="entry name" value="MFS_trans_sf"/>
</dbReference>
<feature type="transmembrane region" description="Helical" evidence="7">
    <location>
        <begin position="72"/>
        <end position="92"/>
    </location>
</feature>
<feature type="transmembrane region" description="Helical" evidence="7">
    <location>
        <begin position="349"/>
        <end position="375"/>
    </location>
</feature>
<feature type="transmembrane region" description="Helical" evidence="7">
    <location>
        <begin position="287"/>
        <end position="307"/>
    </location>
</feature>
<name>A0A4R1HJJ7_PSEEN</name>
<keyword evidence="5 7" id="KW-1133">Transmembrane helix</keyword>
<evidence type="ECO:0000256" key="4">
    <source>
        <dbReference type="ARBA" id="ARBA00022692"/>
    </source>
</evidence>
<dbReference type="OrthoDB" id="9812221at2"/>
<feature type="transmembrane region" description="Helical" evidence="7">
    <location>
        <begin position="414"/>
        <end position="433"/>
    </location>
</feature>
<dbReference type="Gene3D" id="1.20.1720.10">
    <property type="entry name" value="Multidrug resistance protein D"/>
    <property type="match status" value="1"/>
</dbReference>
<dbReference type="GO" id="GO:0022857">
    <property type="term" value="F:transmembrane transporter activity"/>
    <property type="evidence" value="ECO:0007669"/>
    <property type="project" value="InterPro"/>
</dbReference>
<evidence type="ECO:0000256" key="3">
    <source>
        <dbReference type="ARBA" id="ARBA00022475"/>
    </source>
</evidence>
<evidence type="ECO:0000313" key="9">
    <source>
        <dbReference type="EMBL" id="TCK22497.1"/>
    </source>
</evidence>
<proteinExistence type="predicted"/>
<feature type="transmembrane region" description="Helical" evidence="7">
    <location>
        <begin position="197"/>
        <end position="215"/>
    </location>
</feature>
<gene>
    <name evidence="9" type="ORF">EV378_6501</name>
</gene>
<feature type="transmembrane region" description="Helical" evidence="7">
    <location>
        <begin position="45"/>
        <end position="65"/>
    </location>
</feature>
<feature type="transmembrane region" description="Helical" evidence="7">
    <location>
        <begin position="319"/>
        <end position="343"/>
    </location>
</feature>
<evidence type="ECO:0000256" key="6">
    <source>
        <dbReference type="ARBA" id="ARBA00023136"/>
    </source>
</evidence>
<keyword evidence="4 7" id="KW-0812">Transmembrane</keyword>
<keyword evidence="3" id="KW-1003">Cell membrane</keyword>
<dbReference type="InterPro" id="IPR011701">
    <property type="entry name" value="MFS"/>
</dbReference>
<evidence type="ECO:0000313" key="10">
    <source>
        <dbReference type="Proteomes" id="UP000295560"/>
    </source>
</evidence>
<dbReference type="PANTHER" id="PTHR42718">
    <property type="entry name" value="MAJOR FACILITATOR SUPERFAMILY MULTIDRUG TRANSPORTER MFSC"/>
    <property type="match status" value="1"/>
</dbReference>
<accession>A0A4R1HJJ7</accession>
<comment type="caution">
    <text evidence="9">The sequence shown here is derived from an EMBL/GenBank/DDBJ whole genome shotgun (WGS) entry which is preliminary data.</text>
</comment>
<keyword evidence="2" id="KW-0813">Transport</keyword>
<feature type="transmembrane region" description="Helical" evidence="7">
    <location>
        <begin position="260"/>
        <end position="281"/>
    </location>
</feature>
<dbReference type="InterPro" id="IPR020846">
    <property type="entry name" value="MFS_dom"/>
</dbReference>
<feature type="transmembrane region" description="Helical" evidence="7">
    <location>
        <begin position="387"/>
        <end position="408"/>
    </location>
</feature>
<feature type="transmembrane region" description="Helical" evidence="7">
    <location>
        <begin position="131"/>
        <end position="153"/>
    </location>
</feature>
<feature type="transmembrane region" description="Helical" evidence="7">
    <location>
        <begin position="159"/>
        <end position="177"/>
    </location>
</feature>
<dbReference type="SUPFAM" id="SSF103473">
    <property type="entry name" value="MFS general substrate transporter"/>
    <property type="match status" value="1"/>
</dbReference>
<evidence type="ECO:0000256" key="2">
    <source>
        <dbReference type="ARBA" id="ARBA00022448"/>
    </source>
</evidence>
<dbReference type="AlphaFoldDB" id="A0A4R1HJJ7"/>
<comment type="subcellular location">
    <subcellularLocation>
        <location evidence="1">Cell membrane</location>
        <topology evidence="1">Multi-pass membrane protein</topology>
    </subcellularLocation>
</comment>
<evidence type="ECO:0000259" key="8">
    <source>
        <dbReference type="PROSITE" id="PS50850"/>
    </source>
</evidence>
<dbReference type="Pfam" id="PF07690">
    <property type="entry name" value="MFS_1"/>
    <property type="match status" value="1"/>
</dbReference>
<protein>
    <submittedName>
        <fullName evidence="9">EmrB/QacA subfamily drug resistance transporter</fullName>
    </submittedName>
</protein>
<dbReference type="PROSITE" id="PS50850">
    <property type="entry name" value="MFS"/>
    <property type="match status" value="1"/>
</dbReference>
<dbReference type="RefSeq" id="WP_132431400.1">
    <property type="nucleotide sequence ID" value="NZ_SMFZ01000002.1"/>
</dbReference>
<keyword evidence="10" id="KW-1185">Reference proteome</keyword>
<dbReference type="Gene3D" id="1.20.1250.20">
    <property type="entry name" value="MFS general substrate transporter like domains"/>
    <property type="match status" value="1"/>
</dbReference>
<dbReference type="GO" id="GO:0005886">
    <property type="term" value="C:plasma membrane"/>
    <property type="evidence" value="ECO:0007669"/>
    <property type="project" value="UniProtKB-SubCell"/>
</dbReference>
<feature type="transmembrane region" description="Helical" evidence="7">
    <location>
        <begin position="98"/>
        <end position="119"/>
    </location>
</feature>
<evidence type="ECO:0000256" key="1">
    <source>
        <dbReference type="ARBA" id="ARBA00004651"/>
    </source>
</evidence>
<sequence length="443" mass="45346">MTGARRPALLVAGCFFMEYLDVTIVTTSAAPLAASLGTTAEAVGLVISAYLVAMAVALPVGGWLAERFGYRRVLLAAIAVFTLASLGCGLSTAFGELVAFRVAQGVGGALMVPVGRLMLVDGVAKRDVPRLMASVFWPGLVAPVIAPLLGALLTTYAGWRWMFLINVPLGAVGLVLAVRWIRTSAGRPVAPLDRTGLVLTAVGLCGVVWASHLVVDGGATTAGVTGVVGLAVLGCAVLHLRRTAHPLVDLSVLRVRSFRATAAGGALFWMVVSAVPFLLPLQFQEVFGWSAVTAGAVVLAVFAGNVGVRPVSTALIDRFGLRTLLVVSGVVLALTLVACAVWTSAVPLAAVVAVCVVSGAARSVGLTAYTTMAFAELTGAALRHANTLNAVVQQTAMGLGVAVAATALQGGFRMAFGLLTALTLLAVVDAWRLDRGAGDAVRA</sequence>